<proteinExistence type="predicted"/>
<dbReference type="GeneID" id="64671492"/>
<gene>
    <name evidence="1" type="ORF">F5891DRAFT_982091</name>
</gene>
<keyword evidence="2" id="KW-1185">Reference proteome</keyword>
<dbReference type="Proteomes" id="UP001195769">
    <property type="component" value="Unassembled WGS sequence"/>
</dbReference>
<comment type="caution">
    <text evidence="1">The sequence shown here is derived from an EMBL/GenBank/DDBJ whole genome shotgun (WGS) entry which is preliminary data.</text>
</comment>
<evidence type="ECO:0000313" key="1">
    <source>
        <dbReference type="EMBL" id="KAG1898192.1"/>
    </source>
</evidence>
<sequence>MLIREIEIYALEGLVDSGWMLLDGWYYRALKRGKARAHIHREVWEVCVHDGQGLFTDLELEVVVVTTQFDPSLSENRRFSAKHDGALNEIWTKKERELAEMGAEVNDLLVLQNKIVSGVTEDDEA</sequence>
<accession>A0AAD4E238</accession>
<dbReference type="AlphaFoldDB" id="A0AAD4E238"/>
<dbReference type="EMBL" id="JABBWK010000041">
    <property type="protein sequence ID" value="KAG1898192.1"/>
    <property type="molecule type" value="Genomic_DNA"/>
</dbReference>
<name>A0AAD4E238_9AGAM</name>
<dbReference type="RefSeq" id="XP_041223768.1">
    <property type="nucleotide sequence ID" value="XM_041377194.1"/>
</dbReference>
<evidence type="ECO:0000313" key="2">
    <source>
        <dbReference type="Proteomes" id="UP001195769"/>
    </source>
</evidence>
<protein>
    <submittedName>
        <fullName evidence="1">Uncharacterized protein</fullName>
    </submittedName>
</protein>
<organism evidence="1 2">
    <name type="scientific">Suillus fuscotomentosus</name>
    <dbReference type="NCBI Taxonomy" id="1912939"/>
    <lineage>
        <taxon>Eukaryota</taxon>
        <taxon>Fungi</taxon>
        <taxon>Dikarya</taxon>
        <taxon>Basidiomycota</taxon>
        <taxon>Agaricomycotina</taxon>
        <taxon>Agaricomycetes</taxon>
        <taxon>Agaricomycetidae</taxon>
        <taxon>Boletales</taxon>
        <taxon>Suillineae</taxon>
        <taxon>Suillaceae</taxon>
        <taxon>Suillus</taxon>
    </lineage>
</organism>
<reference evidence="1" key="1">
    <citation type="journal article" date="2020" name="New Phytol.">
        <title>Comparative genomics reveals dynamic genome evolution in host specialist ectomycorrhizal fungi.</title>
        <authorList>
            <person name="Lofgren L.A."/>
            <person name="Nguyen N.H."/>
            <person name="Vilgalys R."/>
            <person name="Ruytinx J."/>
            <person name="Liao H.L."/>
            <person name="Branco S."/>
            <person name="Kuo A."/>
            <person name="LaButti K."/>
            <person name="Lipzen A."/>
            <person name="Andreopoulos W."/>
            <person name="Pangilinan J."/>
            <person name="Riley R."/>
            <person name="Hundley H."/>
            <person name="Na H."/>
            <person name="Barry K."/>
            <person name="Grigoriev I.V."/>
            <person name="Stajich J.E."/>
            <person name="Kennedy P.G."/>
        </authorList>
    </citation>
    <scope>NUCLEOTIDE SEQUENCE</scope>
    <source>
        <strain evidence="1">FC203</strain>
    </source>
</reference>